<dbReference type="CDD" id="cd00044">
    <property type="entry name" value="CysPc"/>
    <property type="match status" value="1"/>
</dbReference>
<feature type="domain" description="Calpain catalytic" evidence="8">
    <location>
        <begin position="184"/>
        <end position="473"/>
    </location>
</feature>
<evidence type="ECO:0000256" key="7">
    <source>
        <dbReference type="SAM" id="MobiDB-lite"/>
    </source>
</evidence>
<dbReference type="PRINTS" id="PR00704">
    <property type="entry name" value="CALPAIN"/>
</dbReference>
<feature type="compositionally biased region" description="Basic residues" evidence="7">
    <location>
        <begin position="661"/>
        <end position="679"/>
    </location>
</feature>
<dbReference type="PANTHER" id="PTHR10183:SF379">
    <property type="entry name" value="CALPAIN-5"/>
    <property type="match status" value="1"/>
</dbReference>
<accession>A0A8H4W6S7</accession>
<feature type="region of interest" description="Disordered" evidence="7">
    <location>
        <begin position="846"/>
        <end position="938"/>
    </location>
</feature>
<evidence type="ECO:0000259" key="8">
    <source>
        <dbReference type="PROSITE" id="PS50203"/>
    </source>
</evidence>
<dbReference type="EMBL" id="JAAMPI010000117">
    <property type="protein sequence ID" value="KAF4635471.1"/>
    <property type="molecule type" value="Genomic_DNA"/>
</dbReference>
<feature type="compositionally biased region" description="Basic and acidic residues" evidence="7">
    <location>
        <begin position="846"/>
        <end position="855"/>
    </location>
</feature>
<dbReference type="GO" id="GO:0004198">
    <property type="term" value="F:calcium-dependent cysteine-type endopeptidase activity"/>
    <property type="evidence" value="ECO:0007669"/>
    <property type="project" value="InterPro"/>
</dbReference>
<feature type="compositionally biased region" description="Basic and acidic residues" evidence="7">
    <location>
        <begin position="680"/>
        <end position="728"/>
    </location>
</feature>
<evidence type="ECO:0000313" key="9">
    <source>
        <dbReference type="EMBL" id="KAF4635471.1"/>
    </source>
</evidence>
<evidence type="ECO:0000256" key="5">
    <source>
        <dbReference type="PIRSR" id="PIRSR622684-1"/>
    </source>
</evidence>
<feature type="region of interest" description="Disordered" evidence="7">
    <location>
        <begin position="616"/>
        <end position="800"/>
    </location>
</feature>
<evidence type="ECO:0000256" key="2">
    <source>
        <dbReference type="ARBA" id="ARBA00022670"/>
    </source>
</evidence>
<dbReference type="SMART" id="SM00230">
    <property type="entry name" value="CysPc"/>
    <property type="match status" value="1"/>
</dbReference>
<feature type="compositionally biased region" description="Basic residues" evidence="7">
    <location>
        <begin position="1"/>
        <end position="10"/>
    </location>
</feature>
<dbReference type="GO" id="GO:0006508">
    <property type="term" value="P:proteolysis"/>
    <property type="evidence" value="ECO:0007669"/>
    <property type="project" value="UniProtKB-KW"/>
</dbReference>
<comment type="similarity">
    <text evidence="1">Belongs to the peptidase C2 family.</text>
</comment>
<feature type="region of interest" description="Disordered" evidence="7">
    <location>
        <begin position="1"/>
        <end position="67"/>
    </location>
</feature>
<feature type="compositionally biased region" description="Pro residues" evidence="7">
    <location>
        <begin position="763"/>
        <end position="779"/>
    </location>
</feature>
<organism evidence="9 10">
    <name type="scientific">Cudoniella acicularis</name>
    <dbReference type="NCBI Taxonomy" id="354080"/>
    <lineage>
        <taxon>Eukaryota</taxon>
        <taxon>Fungi</taxon>
        <taxon>Dikarya</taxon>
        <taxon>Ascomycota</taxon>
        <taxon>Pezizomycotina</taxon>
        <taxon>Leotiomycetes</taxon>
        <taxon>Helotiales</taxon>
        <taxon>Tricladiaceae</taxon>
        <taxon>Cudoniella</taxon>
    </lineage>
</organism>
<keyword evidence="4 6" id="KW-0788">Thiol protease</keyword>
<dbReference type="OrthoDB" id="424753at2759"/>
<evidence type="ECO:0000256" key="4">
    <source>
        <dbReference type="ARBA" id="ARBA00022807"/>
    </source>
</evidence>
<feature type="active site" evidence="5 6">
    <location>
        <position position="213"/>
    </location>
</feature>
<dbReference type="PROSITE" id="PS50203">
    <property type="entry name" value="CALPAIN_CAT"/>
    <property type="match status" value="1"/>
</dbReference>
<gene>
    <name evidence="9" type="ORF">G7Y89_g2614</name>
</gene>
<evidence type="ECO:0000313" key="10">
    <source>
        <dbReference type="Proteomes" id="UP000566819"/>
    </source>
</evidence>
<dbReference type="PANTHER" id="PTHR10183">
    <property type="entry name" value="CALPAIN"/>
    <property type="match status" value="1"/>
</dbReference>
<proteinExistence type="inferred from homology"/>
<dbReference type="FunFam" id="3.90.70.10:FF:000072">
    <property type="entry name" value="Cysteine proteinase"/>
    <property type="match status" value="1"/>
</dbReference>
<dbReference type="AlphaFoldDB" id="A0A8H4W6S7"/>
<keyword evidence="3 6" id="KW-0378">Hydrolase</keyword>
<evidence type="ECO:0000256" key="1">
    <source>
        <dbReference type="ARBA" id="ARBA00007623"/>
    </source>
</evidence>
<feature type="compositionally biased region" description="Basic and acidic residues" evidence="7">
    <location>
        <begin position="616"/>
        <end position="660"/>
    </location>
</feature>
<keyword evidence="10" id="KW-1185">Reference proteome</keyword>
<feature type="active site" evidence="5 6">
    <location>
        <position position="397"/>
    </location>
</feature>
<dbReference type="Gene3D" id="3.90.70.10">
    <property type="entry name" value="Cysteine proteinases"/>
    <property type="match status" value="1"/>
</dbReference>
<feature type="active site" evidence="5 6">
    <location>
        <position position="417"/>
    </location>
</feature>
<keyword evidence="2 6" id="KW-0645">Protease</keyword>
<feature type="compositionally biased region" description="Basic and acidic residues" evidence="7">
    <location>
        <begin position="862"/>
        <end position="928"/>
    </location>
</feature>
<name>A0A8H4W6S7_9HELO</name>
<dbReference type="InterPro" id="IPR022684">
    <property type="entry name" value="Calpain_cysteine_protease"/>
</dbReference>
<protein>
    <recommendedName>
        <fullName evidence="8">Calpain catalytic domain-containing protein</fullName>
    </recommendedName>
</protein>
<reference evidence="9 10" key="1">
    <citation type="submission" date="2020-03" db="EMBL/GenBank/DDBJ databases">
        <title>Draft Genome Sequence of Cudoniella acicularis.</title>
        <authorList>
            <person name="Buettner E."/>
            <person name="Kellner H."/>
        </authorList>
    </citation>
    <scope>NUCLEOTIDE SEQUENCE [LARGE SCALE GENOMIC DNA]</scope>
    <source>
        <strain evidence="9 10">DSM 108380</strain>
    </source>
</reference>
<comment type="caution">
    <text evidence="9">The sequence shown here is derived from an EMBL/GenBank/DDBJ whole genome shotgun (WGS) entry which is preliminary data.</text>
</comment>
<evidence type="ECO:0000256" key="3">
    <source>
        <dbReference type="ARBA" id="ARBA00022801"/>
    </source>
</evidence>
<dbReference type="InterPro" id="IPR038765">
    <property type="entry name" value="Papain-like_cys_pep_sf"/>
</dbReference>
<dbReference type="InterPro" id="IPR001300">
    <property type="entry name" value="Peptidase_C2_calpain_cat"/>
</dbReference>
<feature type="compositionally biased region" description="Basic and acidic residues" evidence="7">
    <location>
        <begin position="12"/>
        <end position="28"/>
    </location>
</feature>
<dbReference type="Pfam" id="PF00648">
    <property type="entry name" value="Peptidase_C2"/>
    <property type="match status" value="2"/>
</dbReference>
<sequence>MLPHRQRQPRTNRAEKAEKAAKAEKAGEAEAEGSVCSSNSSRNAKGAKETPMILMAAPPAKKPKHQSPQDAIDEFWAKFDSKTPGRATTILPTNKFTKEAGKKSPKGVVEGENAVSSYEEAAKICKEKVEKIVKECRRVNQKYVDNHFNIEFDLKWGKKDCLMMLSDSSENANSYFDPLPGSVKRVGDIFDNPKFFVEGATANDIRQGRDGDCWFMAALCTLGNKPGLIEKVCVARDEQVGVYGFVFYRDGEWISEIIDDKLYLIKPDYDESWEERNMIEDRQRIDSEEDYRKIYQTNSGALYFAQCEDPNETWLPLMEKAYAKAHGDYAAIEGGWTGEGLEDLTGGVTTELLSTDILDKEYFWNEELMKVNKDFLFGCSSSLFWGRGYRKGIYEGHAYSIMKCVEIDKKRLCLLRNPWGEGEWTGAWSDGSKEWTPEWMQKLEHRFGDDGAFWMSYEDLLKKYQTFDRTRLFTDEWKVTQQWTSVTVPWSVDYNSTKFSFTLEKKAPVVIVLSQLDSRYFCGLEGQYSFDLTFRVHKAGEEDYIVRSHGNYSMSRSATAELELDAGEYHVLMKVEANRNGYAAQVEDVVRNNAKLRRDKLLRIGLSYDLAHAKGKFHETDEEKKARKKFESAKKAKEKKEMKDKLMKEKKQRKHTENREKRKQQAAKIKRREKRKAKAKKAEKEKLEKEKLAKGEEAKKAEAKEVPTEGEAKPTESAEKDSKSDEKTMTTALPEASETKPTKISSETPKPSDPPASKSASSGPPPPPGPPGSRGPPPLGSSGPFDDSDDDSDINSVISDISSTAVEDAIEEAGTDPWNAIAVIGLRIYSKDSGVSVKVIRPREWELDGERKLDVDDSAADATKKTDEQVKEGEEKEGEGKKTDEKAKTDEKIDEKVSEEAKPDAIEKKEEKSETVSEEKVESNKKEEEGSEGSGVIV</sequence>
<dbReference type="SUPFAM" id="SSF54001">
    <property type="entry name" value="Cysteine proteinases"/>
    <property type="match status" value="1"/>
</dbReference>
<evidence type="ECO:0000256" key="6">
    <source>
        <dbReference type="PROSITE-ProRule" id="PRU00239"/>
    </source>
</evidence>
<dbReference type="Proteomes" id="UP000566819">
    <property type="component" value="Unassembled WGS sequence"/>
</dbReference>